<dbReference type="InterPro" id="IPR017517">
    <property type="entry name" value="Maleyloyr_isom"/>
</dbReference>
<reference evidence="2 3" key="1">
    <citation type="journal article" date="2014" name="Genome Announc.">
        <title>Draft Genome Sequence of Propane- and Butane-Oxidizing Actinobacterium Rhodococcus ruber IEGM 231.</title>
        <authorList>
            <person name="Ivshina I.B."/>
            <person name="Kuyukina M.S."/>
            <person name="Krivoruchko A.V."/>
            <person name="Barbe V."/>
            <person name="Fischer C."/>
        </authorList>
    </citation>
    <scope>NUCLEOTIDE SEQUENCE [LARGE SCALE GENOMIC DNA]</scope>
</reference>
<dbReference type="Pfam" id="PF11716">
    <property type="entry name" value="MDMPI_N"/>
    <property type="match status" value="1"/>
</dbReference>
<dbReference type="AlphaFoldDB" id="A0A098BPK1"/>
<dbReference type="RefSeq" id="WP_010594601.1">
    <property type="nucleotide sequence ID" value="NZ_CP023714.1"/>
</dbReference>
<evidence type="ECO:0000313" key="2">
    <source>
        <dbReference type="EMBL" id="CDZ90558.1"/>
    </source>
</evidence>
<sequence length="197" mass="21401">MSTVTDPRPLYRDALAWVDTLFAQVRPEQMTDPTPCPQFDVRALLGHLVATVDRGRVIGSGGDPLSIPEFLTGVPDDAWRAELERAQAHYRKVWSDDDVLDRSVVAPWGTVPGRAAVLSNLNEALVHGWDLSAATGLQTEPDAALVEAAFAVARRSIPAARRGGRVPFGTVVESAPDASPLERLANWSGRETAAWRR</sequence>
<dbReference type="NCBIfam" id="TIGR03086">
    <property type="entry name" value="TIGR03086 family metal-binding protein"/>
    <property type="match status" value="1"/>
</dbReference>
<dbReference type="InterPro" id="IPR017520">
    <property type="entry name" value="CHP03086"/>
</dbReference>
<dbReference type="InterPro" id="IPR024344">
    <property type="entry name" value="MDMPI_metal-binding"/>
</dbReference>
<evidence type="ECO:0000313" key="3">
    <source>
        <dbReference type="Proteomes" id="UP000042997"/>
    </source>
</evidence>
<dbReference type="EMBL" id="CCSD01000088">
    <property type="protein sequence ID" value="CDZ90558.1"/>
    <property type="molecule type" value="Genomic_DNA"/>
</dbReference>
<dbReference type="GeneID" id="66834048"/>
<accession>A0A098BPK1</accession>
<protein>
    <recommendedName>
        <fullName evidence="1">Mycothiol-dependent maleylpyruvate isomerase metal-binding domain-containing protein</fullName>
    </recommendedName>
</protein>
<dbReference type="GO" id="GO:0046872">
    <property type="term" value="F:metal ion binding"/>
    <property type="evidence" value="ECO:0007669"/>
    <property type="project" value="InterPro"/>
</dbReference>
<name>A0A098BPK1_9NOCA</name>
<feature type="domain" description="Mycothiol-dependent maleylpyruvate isomerase metal-binding" evidence="1">
    <location>
        <begin position="12"/>
        <end position="131"/>
    </location>
</feature>
<proteinExistence type="predicted"/>
<dbReference type="Proteomes" id="UP000042997">
    <property type="component" value="Unassembled WGS sequence"/>
</dbReference>
<dbReference type="SUPFAM" id="SSF109854">
    <property type="entry name" value="DinB/YfiT-like putative metalloenzymes"/>
    <property type="match status" value="1"/>
</dbReference>
<dbReference type="NCBIfam" id="TIGR03083">
    <property type="entry name" value="maleylpyruvate isomerase family mycothiol-dependent enzyme"/>
    <property type="match status" value="1"/>
</dbReference>
<dbReference type="eggNOG" id="COG1576">
    <property type="taxonomic scope" value="Bacteria"/>
</dbReference>
<dbReference type="OrthoDB" id="5185819at2"/>
<dbReference type="Gene3D" id="1.20.120.450">
    <property type="entry name" value="dinb family like domain"/>
    <property type="match status" value="1"/>
</dbReference>
<evidence type="ECO:0000259" key="1">
    <source>
        <dbReference type="Pfam" id="PF11716"/>
    </source>
</evidence>
<organism evidence="2 3">
    <name type="scientific">Rhodococcus ruber</name>
    <dbReference type="NCBI Taxonomy" id="1830"/>
    <lineage>
        <taxon>Bacteria</taxon>
        <taxon>Bacillati</taxon>
        <taxon>Actinomycetota</taxon>
        <taxon>Actinomycetes</taxon>
        <taxon>Mycobacteriales</taxon>
        <taxon>Nocardiaceae</taxon>
        <taxon>Rhodococcus</taxon>
    </lineage>
</organism>
<dbReference type="InterPro" id="IPR034660">
    <property type="entry name" value="DinB/YfiT-like"/>
</dbReference>
<gene>
    <name evidence="2" type="ORF">RHRU231_740001</name>
</gene>
<dbReference type="KEGG" id="rrz:CS378_19115"/>